<sequence>MSQKFYGPLAVINFLLLSSLFRSGALNDVSDSKQAEELFKRLFIQQRVKQLEAVKRIRTLAGEKRQNLMIATAAESIFKVLKSSRSIVESSGYVPGLTSFPESQETREALSNILENTALFGELLLHFPEISHAVLKDSHEWKVLYEWSVRFSNQTELLDRITTTLIDLVSQELNITDRKPDFINPYYKKPAKKYVPSNFSENQIKKVKKKQKLPRGPRLSSSNIKYDL</sequence>
<dbReference type="Proteomes" id="UP001152759">
    <property type="component" value="Chromosome 9"/>
</dbReference>
<feature type="region of interest" description="Disordered" evidence="1">
    <location>
        <begin position="206"/>
        <end position="228"/>
    </location>
</feature>
<gene>
    <name evidence="3" type="ORF">BEMITA_LOCUS13619</name>
</gene>
<feature type="chain" id="PRO_5040324814" description="Coiled-coil domain-containing protein 134" evidence="2">
    <location>
        <begin position="26"/>
        <end position="228"/>
    </location>
</feature>
<accession>A0A9P0G1I6</accession>
<dbReference type="OrthoDB" id="5854099at2759"/>
<organism evidence="3 4">
    <name type="scientific">Bemisia tabaci</name>
    <name type="common">Sweetpotato whitefly</name>
    <name type="synonym">Aleurodes tabaci</name>
    <dbReference type="NCBI Taxonomy" id="7038"/>
    <lineage>
        <taxon>Eukaryota</taxon>
        <taxon>Metazoa</taxon>
        <taxon>Ecdysozoa</taxon>
        <taxon>Arthropoda</taxon>
        <taxon>Hexapoda</taxon>
        <taxon>Insecta</taxon>
        <taxon>Pterygota</taxon>
        <taxon>Neoptera</taxon>
        <taxon>Paraneoptera</taxon>
        <taxon>Hemiptera</taxon>
        <taxon>Sternorrhyncha</taxon>
        <taxon>Aleyrodoidea</taxon>
        <taxon>Aleyrodidae</taxon>
        <taxon>Aleyrodinae</taxon>
        <taxon>Bemisia</taxon>
    </lineage>
</organism>
<evidence type="ECO:0008006" key="5">
    <source>
        <dbReference type="Google" id="ProtNLM"/>
    </source>
</evidence>
<evidence type="ECO:0000256" key="2">
    <source>
        <dbReference type="SAM" id="SignalP"/>
    </source>
</evidence>
<dbReference type="KEGG" id="btab:109040216"/>
<protein>
    <recommendedName>
        <fullName evidence="5">Coiled-coil domain-containing protein 134</fullName>
    </recommendedName>
</protein>
<dbReference type="InterPro" id="IPR026321">
    <property type="entry name" value="CC134"/>
</dbReference>
<keyword evidence="2" id="KW-0732">Signal</keyword>
<feature type="signal peptide" evidence="2">
    <location>
        <begin position="1"/>
        <end position="25"/>
    </location>
</feature>
<name>A0A9P0G1I6_BEMTA</name>
<feature type="compositionally biased region" description="Basic residues" evidence="1">
    <location>
        <begin position="206"/>
        <end position="215"/>
    </location>
</feature>
<dbReference type="AlphaFoldDB" id="A0A9P0G1I6"/>
<keyword evidence="4" id="KW-1185">Reference proteome</keyword>
<evidence type="ECO:0000313" key="4">
    <source>
        <dbReference type="Proteomes" id="UP001152759"/>
    </source>
</evidence>
<proteinExistence type="predicted"/>
<feature type="compositionally biased region" description="Polar residues" evidence="1">
    <location>
        <begin position="219"/>
        <end position="228"/>
    </location>
</feature>
<reference evidence="3" key="1">
    <citation type="submission" date="2021-12" db="EMBL/GenBank/DDBJ databases">
        <authorList>
            <person name="King R."/>
        </authorList>
    </citation>
    <scope>NUCLEOTIDE SEQUENCE</scope>
</reference>
<dbReference type="EMBL" id="OU963870">
    <property type="protein sequence ID" value="CAH0777697.1"/>
    <property type="molecule type" value="Genomic_DNA"/>
</dbReference>
<evidence type="ECO:0000313" key="3">
    <source>
        <dbReference type="EMBL" id="CAH0777697.1"/>
    </source>
</evidence>
<evidence type="ECO:0000256" key="1">
    <source>
        <dbReference type="SAM" id="MobiDB-lite"/>
    </source>
</evidence>
<dbReference type="Pfam" id="PF15002">
    <property type="entry name" value="ERK-JNK_inhib"/>
    <property type="match status" value="1"/>
</dbReference>
<dbReference type="PANTHER" id="PTHR14735:SF1">
    <property type="entry name" value="COILED-COIL DOMAIN-CONTAINING PROTEIN 134"/>
    <property type="match status" value="1"/>
</dbReference>
<dbReference type="PANTHER" id="PTHR14735">
    <property type="entry name" value="COILED-COIL DOMAIN-CONTAINING PROTEIN 134"/>
    <property type="match status" value="1"/>
</dbReference>